<comment type="caution">
    <text evidence="1">The sequence shown here is derived from an EMBL/GenBank/DDBJ whole genome shotgun (WGS) entry which is preliminary data.</text>
</comment>
<name>A0A109KK04_PSEFL</name>
<sequence>MLYQTVARVPGKAVTLTIFIGQGLEVSVGVVAELNLPAMGIYSLAHLPAASVLVAGGVTCGIGIADQQPAGVTQVLLDAAVRHFAL</sequence>
<evidence type="ECO:0000313" key="2">
    <source>
        <dbReference type="Proteomes" id="UP000063434"/>
    </source>
</evidence>
<proteinExistence type="predicted"/>
<evidence type="ECO:0000313" key="1">
    <source>
        <dbReference type="EMBL" id="KWV70669.1"/>
    </source>
</evidence>
<reference evidence="1 2" key="1">
    <citation type="submission" date="2015-05" db="EMBL/GenBank/DDBJ databases">
        <title>A genomic and transcriptomic approach to investigate the blue pigment phenotype in Pseudomonas fluorescens.</title>
        <authorList>
            <person name="Andreani N.A."/>
            <person name="Cardazzo B."/>
        </authorList>
    </citation>
    <scope>NUCLEOTIDE SEQUENCE [LARGE SCALE GENOMIC DNA]</scope>
    <source>
        <strain evidence="1 2">Ps_40</strain>
    </source>
</reference>
<accession>A0A109KK04</accession>
<dbReference type="PATRIC" id="fig|294.195.peg.5713"/>
<protein>
    <submittedName>
        <fullName evidence="1">Uncharacterized protein</fullName>
    </submittedName>
</protein>
<dbReference type="AlphaFoldDB" id="A0A109KK04"/>
<gene>
    <name evidence="1" type="ORF">PFL603g_05347</name>
</gene>
<dbReference type="EMBL" id="LCYC01000062">
    <property type="protein sequence ID" value="KWV70669.1"/>
    <property type="molecule type" value="Genomic_DNA"/>
</dbReference>
<dbReference type="Proteomes" id="UP000063434">
    <property type="component" value="Unassembled WGS sequence"/>
</dbReference>
<organism evidence="1 2">
    <name type="scientific">Pseudomonas fluorescens</name>
    <dbReference type="NCBI Taxonomy" id="294"/>
    <lineage>
        <taxon>Bacteria</taxon>
        <taxon>Pseudomonadati</taxon>
        <taxon>Pseudomonadota</taxon>
        <taxon>Gammaproteobacteria</taxon>
        <taxon>Pseudomonadales</taxon>
        <taxon>Pseudomonadaceae</taxon>
        <taxon>Pseudomonas</taxon>
    </lineage>
</organism>